<name>A0ABR1G5F4_AURAN</name>
<proteinExistence type="inferred from homology"/>
<gene>
    <name evidence="3" type="primary">BSL1</name>
    <name evidence="3" type="ORF">SO694_0039004</name>
</gene>
<dbReference type="Proteomes" id="UP001363151">
    <property type="component" value="Unassembled WGS sequence"/>
</dbReference>
<dbReference type="InterPro" id="IPR029052">
    <property type="entry name" value="Metallo-depent_PP-like"/>
</dbReference>
<dbReference type="PRINTS" id="PR00114">
    <property type="entry name" value="STPHPHTASE"/>
</dbReference>
<dbReference type="Gene3D" id="3.60.21.10">
    <property type="match status" value="1"/>
</dbReference>
<comment type="caution">
    <text evidence="3">The sequence shown here is derived from an EMBL/GenBank/DDBJ whole genome shotgun (WGS) entry which is preliminary data.</text>
</comment>
<dbReference type="InterPro" id="IPR006186">
    <property type="entry name" value="Ser/Thr-sp_prot-phosphatase"/>
</dbReference>
<protein>
    <recommendedName>
        <fullName evidence="1">Serine/threonine-protein phosphatase</fullName>
        <ecNumber evidence="1">3.1.3.16</ecNumber>
    </recommendedName>
</protein>
<keyword evidence="4" id="KW-1185">Reference proteome</keyword>
<reference evidence="3 4" key="1">
    <citation type="submission" date="2024-03" db="EMBL/GenBank/DDBJ databases">
        <title>Aureococcus anophagefferens CCMP1851 and Kratosvirus quantuckense: Draft genome of a second virus-susceptible host strain in the model system.</title>
        <authorList>
            <person name="Chase E."/>
            <person name="Truchon A.R."/>
            <person name="Schepens W."/>
            <person name="Wilhelm S.W."/>
        </authorList>
    </citation>
    <scope>NUCLEOTIDE SEQUENCE [LARGE SCALE GENOMIC DNA]</scope>
    <source>
        <strain evidence="3 4">CCMP1851</strain>
    </source>
</reference>
<evidence type="ECO:0000313" key="3">
    <source>
        <dbReference type="EMBL" id="KAK7248344.1"/>
    </source>
</evidence>
<dbReference type="InterPro" id="IPR050341">
    <property type="entry name" value="PP1_catalytic_subunit"/>
</dbReference>
<dbReference type="PANTHER" id="PTHR11668">
    <property type="entry name" value="SERINE/THREONINE PROTEIN PHOSPHATASE"/>
    <property type="match status" value="1"/>
</dbReference>
<comment type="similarity">
    <text evidence="1">Belongs to the PPP phosphatase family.</text>
</comment>
<organism evidence="3 4">
    <name type="scientific">Aureococcus anophagefferens</name>
    <name type="common">Harmful bloom alga</name>
    <dbReference type="NCBI Taxonomy" id="44056"/>
    <lineage>
        <taxon>Eukaryota</taxon>
        <taxon>Sar</taxon>
        <taxon>Stramenopiles</taxon>
        <taxon>Ochrophyta</taxon>
        <taxon>Pelagophyceae</taxon>
        <taxon>Pelagomonadales</taxon>
        <taxon>Pelagomonadaceae</taxon>
        <taxon>Aureococcus</taxon>
    </lineage>
</organism>
<evidence type="ECO:0000259" key="2">
    <source>
        <dbReference type="PROSITE" id="PS00125"/>
    </source>
</evidence>
<evidence type="ECO:0000256" key="1">
    <source>
        <dbReference type="RuleBase" id="RU004273"/>
    </source>
</evidence>
<sequence length="491" mass="53222">KAFKGGDSLRHRSRWSRAGAEGFDAGQASRPGLRVALEGDEMIAQTNATAPALKRAASAWGAESAVTRPVGREAVNEGLALDAGLECEFESAFEWRGPGAAERGSRLFDLASSVVDNGFRLARACCDAPRDVLDRDWLGGPGQCLEALFGAGDEARWATAVVRLAAAAKKIAAGQPGLVRARLPTKIFGDVHGQLRDLLVLFGSFGFPSHKRGGDVELCSYVFNGDYIDRGTHQCEVVALLFALKVLYPTRIYLLRGNHEFKAGQDKRAKFPTSKAHISAVFHSFKATSENMKQDSFLAAVARTFPDHPEVYDACFDVFAFLPLAGLVGDRILVVHGGVGDGSWSLEDLNDIRRPLASLGGEEAWVTQALWSDPSDSDADMRRGVHNSPRGAVRGGKIVTFGPDVTEKFCDDNAVDVVVRSHQYVRHGYKYMHGGRLVTLFSARNYFGKERNDSAILLVARDGYGQIRIRPKRLPALGADGADYPSLASQT</sequence>
<feature type="domain" description="Serine/threonine specific protein phosphatases" evidence="2">
    <location>
        <begin position="255"/>
        <end position="260"/>
    </location>
</feature>
<dbReference type="InterPro" id="IPR004843">
    <property type="entry name" value="Calcineurin-like_PHP"/>
</dbReference>
<feature type="non-terminal residue" evidence="3">
    <location>
        <position position="1"/>
    </location>
</feature>
<dbReference type="EC" id="3.1.3.16" evidence="1"/>
<accession>A0ABR1G5F4</accession>
<dbReference type="PANTHER" id="PTHR11668:SF508">
    <property type="entry name" value="SERINE_THREONINE-PROTEIN PHOSPHATASE"/>
    <property type="match status" value="1"/>
</dbReference>
<dbReference type="Pfam" id="PF00149">
    <property type="entry name" value="Metallophos"/>
    <property type="match status" value="1"/>
</dbReference>
<dbReference type="SMART" id="SM00156">
    <property type="entry name" value="PP2Ac"/>
    <property type="match status" value="1"/>
</dbReference>
<comment type="catalytic activity">
    <reaction evidence="1">
        <text>O-phospho-L-threonyl-[protein] + H2O = L-threonyl-[protein] + phosphate</text>
        <dbReference type="Rhea" id="RHEA:47004"/>
        <dbReference type="Rhea" id="RHEA-COMP:11060"/>
        <dbReference type="Rhea" id="RHEA-COMP:11605"/>
        <dbReference type="ChEBI" id="CHEBI:15377"/>
        <dbReference type="ChEBI" id="CHEBI:30013"/>
        <dbReference type="ChEBI" id="CHEBI:43474"/>
        <dbReference type="ChEBI" id="CHEBI:61977"/>
        <dbReference type="EC" id="3.1.3.16"/>
    </reaction>
</comment>
<dbReference type="SUPFAM" id="SSF56300">
    <property type="entry name" value="Metallo-dependent phosphatases"/>
    <property type="match status" value="1"/>
</dbReference>
<evidence type="ECO:0000313" key="4">
    <source>
        <dbReference type="Proteomes" id="UP001363151"/>
    </source>
</evidence>
<keyword evidence="1" id="KW-0378">Hydrolase</keyword>
<dbReference type="EMBL" id="JBBJCI010000101">
    <property type="protein sequence ID" value="KAK7248344.1"/>
    <property type="molecule type" value="Genomic_DNA"/>
</dbReference>
<dbReference type="PROSITE" id="PS00125">
    <property type="entry name" value="SER_THR_PHOSPHATASE"/>
    <property type="match status" value="1"/>
</dbReference>